<protein>
    <recommendedName>
        <fullName evidence="3">NAD glycohydrolase translocation F5/8 type C domain-containing protein</fullName>
    </recommendedName>
</protein>
<gene>
    <name evidence="4" type="ORF">GCM10011583_35160</name>
</gene>
<sequence length="355" mass="38133">MICESCGHRNAPGREFCASCEAFLAWEPEEGTSPPPPEPAAPDPPAPTPPTPATPTPAQPDAPPPQPPPPTAAPRRPGENADQAAPGPDAWPDSGAPAPAPEPTTPPATSGTPIVCPHCRTENTPDRTLCVRCALLLDPGPPPAIRPPWWRRILNRGPRQSPVAGTRPRRGWRRPRVGLPIVLILLAVGIWFALPHMSGLFGLAKEETGKPESVPPTECRASSAQSGHPAAAAVDGFNNRYWAPKETGDGIGEFLECDFAEPVRVMKLLVFSGTSARKDEFLTQARPARITVRLTSQEGELTTRSIRLRDQAGEQTFDLRGSDTVRARLTVDSAYGTGKDRRIALAEAEFFGRRP</sequence>
<dbReference type="Gene3D" id="2.60.120.260">
    <property type="entry name" value="Galactose-binding domain-like"/>
    <property type="match status" value="1"/>
</dbReference>
<evidence type="ECO:0000256" key="2">
    <source>
        <dbReference type="SAM" id="Phobius"/>
    </source>
</evidence>
<dbReference type="PRINTS" id="PR01217">
    <property type="entry name" value="PRICHEXTENSN"/>
</dbReference>
<keyword evidence="2" id="KW-0812">Transmembrane</keyword>
<feature type="transmembrane region" description="Helical" evidence="2">
    <location>
        <begin position="177"/>
        <end position="194"/>
    </location>
</feature>
<evidence type="ECO:0000313" key="5">
    <source>
        <dbReference type="Proteomes" id="UP000660265"/>
    </source>
</evidence>
<feature type="region of interest" description="Disordered" evidence="1">
    <location>
        <begin position="207"/>
        <end position="227"/>
    </location>
</feature>
<dbReference type="RefSeq" id="WP_229700947.1">
    <property type="nucleotide sequence ID" value="NZ_BMMV01000010.1"/>
</dbReference>
<dbReference type="InterPro" id="IPR057561">
    <property type="entry name" value="NADase_transloc"/>
</dbReference>
<evidence type="ECO:0000259" key="3">
    <source>
        <dbReference type="Pfam" id="PF25302"/>
    </source>
</evidence>
<feature type="region of interest" description="Disordered" evidence="1">
    <location>
        <begin position="27"/>
        <end position="112"/>
    </location>
</feature>
<dbReference type="Pfam" id="PF25302">
    <property type="entry name" value="NADase_transloc"/>
    <property type="match status" value="1"/>
</dbReference>
<proteinExistence type="predicted"/>
<evidence type="ECO:0000313" key="4">
    <source>
        <dbReference type="EMBL" id="GGK00683.1"/>
    </source>
</evidence>
<accession>A0ABQ2E8I5</accession>
<keyword evidence="2" id="KW-1133">Transmembrane helix</keyword>
<reference evidence="5" key="1">
    <citation type="journal article" date="2019" name="Int. J. Syst. Evol. Microbiol.">
        <title>The Global Catalogue of Microorganisms (GCM) 10K type strain sequencing project: providing services to taxonomists for standard genome sequencing and annotation.</title>
        <authorList>
            <consortium name="The Broad Institute Genomics Platform"/>
            <consortium name="The Broad Institute Genome Sequencing Center for Infectious Disease"/>
            <person name="Wu L."/>
            <person name="Ma J."/>
        </authorList>
    </citation>
    <scope>NUCLEOTIDE SEQUENCE [LARGE SCALE GENOMIC DNA]</scope>
    <source>
        <strain evidence="5">CGMCC 4.7275</strain>
    </source>
</reference>
<dbReference type="NCBIfam" id="NF047619">
    <property type="entry name" value="NADase_discoid"/>
    <property type="match status" value="1"/>
</dbReference>
<dbReference type="SUPFAM" id="SSF49785">
    <property type="entry name" value="Galactose-binding domain-like"/>
    <property type="match status" value="1"/>
</dbReference>
<evidence type="ECO:0000256" key="1">
    <source>
        <dbReference type="SAM" id="MobiDB-lite"/>
    </source>
</evidence>
<comment type="caution">
    <text evidence="4">The sequence shown here is derived from an EMBL/GenBank/DDBJ whole genome shotgun (WGS) entry which is preliminary data.</text>
</comment>
<feature type="domain" description="NAD glycohydrolase translocation F5/8 type C" evidence="3">
    <location>
        <begin position="222"/>
        <end position="350"/>
    </location>
</feature>
<keyword evidence="2" id="KW-0472">Membrane</keyword>
<dbReference type="EMBL" id="BMMV01000010">
    <property type="protein sequence ID" value="GGK00683.1"/>
    <property type="molecule type" value="Genomic_DNA"/>
</dbReference>
<name>A0ABQ2E8I5_9ACTN</name>
<keyword evidence="5" id="KW-1185">Reference proteome</keyword>
<feature type="compositionally biased region" description="Pro residues" evidence="1">
    <location>
        <begin position="33"/>
        <end position="72"/>
    </location>
</feature>
<dbReference type="Proteomes" id="UP000660265">
    <property type="component" value="Unassembled WGS sequence"/>
</dbReference>
<dbReference type="InterPro" id="IPR008979">
    <property type="entry name" value="Galactose-bd-like_sf"/>
</dbReference>
<organism evidence="4 5">
    <name type="scientific">Streptomyces camponoticapitis</name>
    <dbReference type="NCBI Taxonomy" id="1616125"/>
    <lineage>
        <taxon>Bacteria</taxon>
        <taxon>Bacillati</taxon>
        <taxon>Actinomycetota</taxon>
        <taxon>Actinomycetes</taxon>
        <taxon>Kitasatosporales</taxon>
        <taxon>Streptomycetaceae</taxon>
        <taxon>Streptomyces</taxon>
    </lineage>
</organism>